<keyword evidence="1" id="KW-0812">Transmembrane</keyword>
<keyword evidence="1" id="KW-1133">Transmembrane helix</keyword>
<organism evidence="2 3">
    <name type="scientific">Ferruginivarius sediminum</name>
    <dbReference type="NCBI Taxonomy" id="2661937"/>
    <lineage>
        <taxon>Bacteria</taxon>
        <taxon>Pseudomonadati</taxon>
        <taxon>Pseudomonadota</taxon>
        <taxon>Alphaproteobacteria</taxon>
        <taxon>Rhodospirillales</taxon>
        <taxon>Rhodospirillaceae</taxon>
        <taxon>Ferruginivarius</taxon>
    </lineage>
</organism>
<name>A0A369TAD9_9PROT</name>
<keyword evidence="3" id="KW-1185">Reference proteome</keyword>
<dbReference type="EMBL" id="QPMH01000009">
    <property type="protein sequence ID" value="RDD61832.1"/>
    <property type="molecule type" value="Genomic_DNA"/>
</dbReference>
<evidence type="ECO:0000313" key="2">
    <source>
        <dbReference type="EMBL" id="RDD61832.1"/>
    </source>
</evidence>
<dbReference type="Proteomes" id="UP000253941">
    <property type="component" value="Unassembled WGS sequence"/>
</dbReference>
<evidence type="ECO:0000256" key="1">
    <source>
        <dbReference type="SAM" id="Phobius"/>
    </source>
</evidence>
<feature type="transmembrane region" description="Helical" evidence="1">
    <location>
        <begin position="46"/>
        <end position="66"/>
    </location>
</feature>
<protein>
    <submittedName>
        <fullName evidence="2">Uncharacterized protein</fullName>
    </submittedName>
</protein>
<proteinExistence type="predicted"/>
<accession>A0A369TAD9</accession>
<feature type="transmembrane region" description="Helical" evidence="1">
    <location>
        <begin position="7"/>
        <end position="26"/>
    </location>
</feature>
<keyword evidence="1" id="KW-0472">Membrane</keyword>
<gene>
    <name evidence="2" type="ORF">DRB17_11380</name>
</gene>
<reference evidence="2 3" key="1">
    <citation type="submission" date="2018-07" db="EMBL/GenBank/DDBJ databases">
        <title>Venubactetium sediminum gen. nov., sp. nov., isolated from a marine solar saltern.</title>
        <authorList>
            <person name="Wang S."/>
        </authorList>
    </citation>
    <scope>NUCLEOTIDE SEQUENCE [LARGE SCALE GENOMIC DNA]</scope>
    <source>
        <strain evidence="2 3">WD2A32</strain>
    </source>
</reference>
<comment type="caution">
    <text evidence="2">The sequence shown here is derived from an EMBL/GenBank/DDBJ whole genome shotgun (WGS) entry which is preliminary data.</text>
</comment>
<sequence>MTLDQWVAWTILILGFLCPLGHVLWSSRSGSWRPHAGGTCPFGPRVGWAIMVLLLGPVGWLLYMRARRLRTRESRRRAISS</sequence>
<dbReference type="AlphaFoldDB" id="A0A369TAD9"/>
<evidence type="ECO:0000313" key="3">
    <source>
        <dbReference type="Proteomes" id="UP000253941"/>
    </source>
</evidence>